<gene>
    <name evidence="2" type="ORF">EJ08DRAFT_255900</name>
</gene>
<organism evidence="2 3">
    <name type="scientific">Tothia fuscella</name>
    <dbReference type="NCBI Taxonomy" id="1048955"/>
    <lineage>
        <taxon>Eukaryota</taxon>
        <taxon>Fungi</taxon>
        <taxon>Dikarya</taxon>
        <taxon>Ascomycota</taxon>
        <taxon>Pezizomycotina</taxon>
        <taxon>Dothideomycetes</taxon>
        <taxon>Pleosporomycetidae</taxon>
        <taxon>Venturiales</taxon>
        <taxon>Cylindrosympodiaceae</taxon>
        <taxon>Tothia</taxon>
    </lineage>
</organism>
<dbReference type="OrthoDB" id="3556832at2759"/>
<feature type="region of interest" description="Disordered" evidence="1">
    <location>
        <begin position="904"/>
        <end position="971"/>
    </location>
</feature>
<feature type="region of interest" description="Disordered" evidence="1">
    <location>
        <begin position="733"/>
        <end position="765"/>
    </location>
</feature>
<feature type="region of interest" description="Disordered" evidence="1">
    <location>
        <begin position="589"/>
        <end position="614"/>
    </location>
</feature>
<feature type="compositionally biased region" description="Pro residues" evidence="1">
    <location>
        <begin position="909"/>
        <end position="922"/>
    </location>
</feature>
<dbReference type="Proteomes" id="UP000800235">
    <property type="component" value="Unassembled WGS sequence"/>
</dbReference>
<evidence type="ECO:0000256" key="1">
    <source>
        <dbReference type="SAM" id="MobiDB-lite"/>
    </source>
</evidence>
<evidence type="ECO:0000313" key="3">
    <source>
        <dbReference type="Proteomes" id="UP000800235"/>
    </source>
</evidence>
<feature type="compositionally biased region" description="Low complexity" evidence="1">
    <location>
        <begin position="923"/>
        <end position="935"/>
    </location>
</feature>
<accession>A0A9P4NR47</accession>
<feature type="compositionally biased region" description="Low complexity" evidence="1">
    <location>
        <begin position="589"/>
        <end position="601"/>
    </location>
</feature>
<protein>
    <submittedName>
        <fullName evidence="2">Uncharacterized protein</fullName>
    </submittedName>
</protein>
<feature type="region of interest" description="Disordered" evidence="1">
    <location>
        <begin position="821"/>
        <end position="846"/>
    </location>
</feature>
<dbReference type="EMBL" id="MU007041">
    <property type="protein sequence ID" value="KAF2430186.1"/>
    <property type="molecule type" value="Genomic_DNA"/>
</dbReference>
<sequence>MPTYRPLQTTVQLYVCPLDETTTTQPERRKAAFSTNEADKAERNIKRGRLLKETPIPYCNENSRLHFLGLNQEVPFFLIHAGEDLFRKNQEESVAEHAQAVLKDVEAGTSHSGARRDSQQIDLDIAFGAELQSSPLSSVDSVNHADSLSEITEGPRMLIPFHPASGVEKAATIHPVADSRQSSATYPKLTTAARADYSSKEGFDAPQAIALYLNTSEKAFLPAFGETSTAQDVKVDVFYNGELTECMTIPSRWKSNTTVKPAGAVTNPVISGRRVDRLVERPWVVVPIIQNADGSLRSTRHTKASKAGAKGRWEEISKAILHEAEMQGFNKYGDCTPTGSYLASLAALPMPEAVEKLQKGGGPKFGVIDIVISVGTGKKGRPDTYYLKQPTRLANERFRPRPGGFLREGSEIPASTTAFTKLSRDPPSSADLNAKANLEAQNAVNRSCNQIAGQIDTTELERIQRFNNSEEDDPEKAVMDNDGLTSCSPTYCTSVEMAKSSATSQSAGLASTEDVVIEEVDLISCEATNDVVVEQEIVKADEEATVHAMYSDRLFDTIPEEVPAVSRQDLSLANGVLAASVVHGRSATPRPRRASAAFSGSYDETSRRNSVSSNKTFSTTVSDSVHGFPTLDDVFLPPSAFAFFDSSTASTSFGYTPMTPLTSFPSFEPTYGDKLNGSPAWASSFLAEEYKRDRASTMQTEVSDIVMSSPEDGRHQRGYLRMPGYEDSILKEHTSSAPQSGASRIRGQTLMGPPQTPLSVPASTKRRHSDAILLNRSDFLFKRRRSSLLKDISSNSSTTSELGVSRRGVFKQSPLKKELRLLGADDLSSGRSTPQPREGSGRVNRSKTASMIRHIVIECRGIVIVNKTLNPPLPLQRIDRGISLPPPSPVFPLHESLVFGLKDMTKPAAPTPSLPPPKPKPAPIQQRTPLPSSSPTRPPQSSPTRKPRGRRPTIMSSLNQKRRGPPPPYVEELREQWTTPDLSKDSVLAYAEDGVWLDEKGGGVFRHVKSARPGWFVESEVLFGVRYLVG</sequence>
<comment type="caution">
    <text evidence="2">The sequence shown here is derived from an EMBL/GenBank/DDBJ whole genome shotgun (WGS) entry which is preliminary data.</text>
</comment>
<evidence type="ECO:0000313" key="2">
    <source>
        <dbReference type="EMBL" id="KAF2430186.1"/>
    </source>
</evidence>
<keyword evidence="3" id="KW-1185">Reference proteome</keyword>
<proteinExistence type="predicted"/>
<name>A0A9P4NR47_9PEZI</name>
<reference evidence="2" key="1">
    <citation type="journal article" date="2020" name="Stud. Mycol.">
        <title>101 Dothideomycetes genomes: a test case for predicting lifestyles and emergence of pathogens.</title>
        <authorList>
            <person name="Haridas S."/>
            <person name="Albert R."/>
            <person name="Binder M."/>
            <person name="Bloem J."/>
            <person name="Labutti K."/>
            <person name="Salamov A."/>
            <person name="Andreopoulos B."/>
            <person name="Baker S."/>
            <person name="Barry K."/>
            <person name="Bills G."/>
            <person name="Bluhm B."/>
            <person name="Cannon C."/>
            <person name="Castanera R."/>
            <person name="Culley D."/>
            <person name="Daum C."/>
            <person name="Ezra D."/>
            <person name="Gonzalez J."/>
            <person name="Henrissat B."/>
            <person name="Kuo A."/>
            <person name="Liang C."/>
            <person name="Lipzen A."/>
            <person name="Lutzoni F."/>
            <person name="Magnuson J."/>
            <person name="Mondo S."/>
            <person name="Nolan M."/>
            <person name="Ohm R."/>
            <person name="Pangilinan J."/>
            <person name="Park H.-J."/>
            <person name="Ramirez L."/>
            <person name="Alfaro M."/>
            <person name="Sun H."/>
            <person name="Tritt A."/>
            <person name="Yoshinaga Y."/>
            <person name="Zwiers L.-H."/>
            <person name="Turgeon B."/>
            <person name="Goodwin S."/>
            <person name="Spatafora J."/>
            <person name="Crous P."/>
            <person name="Grigoriev I."/>
        </authorList>
    </citation>
    <scope>NUCLEOTIDE SEQUENCE</scope>
    <source>
        <strain evidence="2">CBS 130266</strain>
    </source>
</reference>
<dbReference type="AlphaFoldDB" id="A0A9P4NR47"/>